<evidence type="ECO:0000259" key="14">
    <source>
        <dbReference type="PROSITE" id="PS50172"/>
    </source>
</evidence>
<evidence type="ECO:0000313" key="15">
    <source>
        <dbReference type="EMBL" id="MSS83726.1"/>
    </source>
</evidence>
<feature type="binding site" evidence="13">
    <location>
        <position position="440"/>
    </location>
    <ligand>
        <name>Zn(2+)</name>
        <dbReference type="ChEBI" id="CHEBI:29105"/>
    </ligand>
</feature>
<dbReference type="FunFam" id="3.30.470.30:FF:000001">
    <property type="entry name" value="DNA ligase"/>
    <property type="match status" value="1"/>
</dbReference>
<dbReference type="FunFam" id="2.40.50.140:FF:000012">
    <property type="entry name" value="DNA ligase"/>
    <property type="match status" value="1"/>
</dbReference>
<dbReference type="EMBL" id="VULO01000003">
    <property type="protein sequence ID" value="MSS83726.1"/>
    <property type="molecule type" value="Genomic_DNA"/>
</dbReference>
<dbReference type="PANTHER" id="PTHR23389:SF9">
    <property type="entry name" value="DNA LIGASE"/>
    <property type="match status" value="1"/>
</dbReference>
<evidence type="ECO:0000313" key="16">
    <source>
        <dbReference type="Proteomes" id="UP000470875"/>
    </source>
</evidence>
<evidence type="ECO:0000256" key="9">
    <source>
        <dbReference type="ARBA" id="ARBA00023027"/>
    </source>
</evidence>
<dbReference type="InterPro" id="IPR041663">
    <property type="entry name" value="DisA/LigA_HHH"/>
</dbReference>
<feature type="binding site" evidence="13">
    <location>
        <position position="434"/>
    </location>
    <ligand>
        <name>Zn(2+)</name>
        <dbReference type="ChEBI" id="CHEBI:29105"/>
    </ligand>
</feature>
<dbReference type="EC" id="6.5.1.2" evidence="1 13"/>
<dbReference type="InterPro" id="IPR004150">
    <property type="entry name" value="NAD_DNA_ligase_OB"/>
</dbReference>
<dbReference type="Gene3D" id="3.30.470.30">
    <property type="entry name" value="DNA ligase/mRNA capping enzyme"/>
    <property type="match status" value="1"/>
</dbReference>
<dbReference type="Gene3D" id="2.40.50.140">
    <property type="entry name" value="Nucleic acid-binding proteins"/>
    <property type="match status" value="1"/>
</dbReference>
<dbReference type="InterPro" id="IPR012340">
    <property type="entry name" value="NA-bd_OB-fold"/>
</dbReference>
<dbReference type="Gene3D" id="1.10.287.610">
    <property type="entry name" value="Helix hairpin bin"/>
    <property type="match status" value="1"/>
</dbReference>
<feature type="binding site" evidence="13">
    <location>
        <begin position="89"/>
        <end position="90"/>
    </location>
    <ligand>
        <name>NAD(+)</name>
        <dbReference type="ChEBI" id="CHEBI:57540"/>
    </ligand>
</feature>
<dbReference type="PANTHER" id="PTHR23389">
    <property type="entry name" value="CHROMOSOME TRANSMISSION FIDELITY FACTOR 18"/>
    <property type="match status" value="1"/>
</dbReference>
<keyword evidence="3 13" id="KW-0436">Ligase</keyword>
<dbReference type="InterPro" id="IPR001679">
    <property type="entry name" value="DNA_ligase"/>
</dbReference>
<evidence type="ECO:0000256" key="12">
    <source>
        <dbReference type="ARBA" id="ARBA00060881"/>
    </source>
</evidence>
<feature type="binding site" evidence="13">
    <location>
        <position position="120"/>
    </location>
    <ligand>
        <name>NAD(+)</name>
        <dbReference type="ChEBI" id="CHEBI:57540"/>
    </ligand>
</feature>
<keyword evidence="13" id="KW-0464">Manganese</keyword>
<dbReference type="FunFam" id="1.10.150.20:FF:000006">
    <property type="entry name" value="DNA ligase"/>
    <property type="match status" value="1"/>
</dbReference>
<evidence type="ECO:0000256" key="6">
    <source>
        <dbReference type="ARBA" id="ARBA00022763"/>
    </source>
</evidence>
<dbReference type="SUPFAM" id="SSF56091">
    <property type="entry name" value="DNA ligase/mRNA capping enzyme, catalytic domain"/>
    <property type="match status" value="1"/>
</dbReference>
<feature type="domain" description="BRCT" evidence="14">
    <location>
        <begin position="674"/>
        <end position="744"/>
    </location>
</feature>
<keyword evidence="9 13" id="KW-0520">NAD</keyword>
<evidence type="ECO:0000256" key="11">
    <source>
        <dbReference type="ARBA" id="ARBA00034005"/>
    </source>
</evidence>
<keyword evidence="6 13" id="KW-0227">DNA damage</keyword>
<organism evidence="15 16">
    <name type="scientific">Scrofimicrobium canadense</name>
    <dbReference type="NCBI Taxonomy" id="2652290"/>
    <lineage>
        <taxon>Bacteria</taxon>
        <taxon>Bacillati</taxon>
        <taxon>Actinomycetota</taxon>
        <taxon>Actinomycetes</taxon>
        <taxon>Actinomycetales</taxon>
        <taxon>Actinomycetaceae</taxon>
        <taxon>Scrofimicrobium</taxon>
    </lineage>
</organism>
<dbReference type="InterPro" id="IPR010994">
    <property type="entry name" value="RuvA_2-like"/>
</dbReference>
<dbReference type="SUPFAM" id="SSF47781">
    <property type="entry name" value="RuvA domain 2-like"/>
    <property type="match status" value="1"/>
</dbReference>
<comment type="function">
    <text evidence="13">DNA ligase that catalyzes the formation of phosphodiester linkages between 5'-phosphoryl and 3'-hydroxyl groups in double-stranded DNA using NAD as a coenzyme and as the energy source for the reaction. It is essential for DNA replication and repair of damaged DNA.</text>
</comment>
<feature type="binding site" evidence="13">
    <location>
        <position position="415"/>
    </location>
    <ligand>
        <name>Zn(2+)</name>
        <dbReference type="ChEBI" id="CHEBI:29105"/>
    </ligand>
</feature>
<dbReference type="Pfam" id="PF03120">
    <property type="entry name" value="OB_DNA_ligase"/>
    <property type="match status" value="1"/>
</dbReference>
<evidence type="ECO:0000256" key="13">
    <source>
        <dbReference type="HAMAP-Rule" id="MF_01588"/>
    </source>
</evidence>
<dbReference type="GO" id="GO:0003911">
    <property type="term" value="F:DNA ligase (NAD+) activity"/>
    <property type="evidence" value="ECO:0007669"/>
    <property type="project" value="UniProtKB-UniRule"/>
</dbReference>
<feature type="active site" description="N6-AMP-lysine intermediate" evidence="13">
    <location>
        <position position="122"/>
    </location>
</feature>
<dbReference type="Proteomes" id="UP000470875">
    <property type="component" value="Unassembled WGS sequence"/>
</dbReference>
<dbReference type="Pfam" id="PF00533">
    <property type="entry name" value="BRCT"/>
    <property type="match status" value="1"/>
</dbReference>
<dbReference type="PROSITE" id="PS50172">
    <property type="entry name" value="BRCT"/>
    <property type="match status" value="1"/>
</dbReference>
<dbReference type="InterPro" id="IPR036420">
    <property type="entry name" value="BRCT_dom_sf"/>
</dbReference>
<keyword evidence="4 13" id="KW-0235">DNA replication</keyword>
<feature type="binding site" evidence="13">
    <location>
        <position position="180"/>
    </location>
    <ligand>
        <name>NAD(+)</name>
        <dbReference type="ChEBI" id="CHEBI:57540"/>
    </ligand>
</feature>
<feature type="binding site" evidence="13">
    <location>
        <position position="297"/>
    </location>
    <ligand>
        <name>NAD(+)</name>
        <dbReference type="ChEBI" id="CHEBI:57540"/>
    </ligand>
</feature>
<evidence type="ECO:0000256" key="8">
    <source>
        <dbReference type="ARBA" id="ARBA00022842"/>
    </source>
</evidence>
<dbReference type="Gene3D" id="1.10.150.20">
    <property type="entry name" value="5' to 3' exonuclease, C-terminal subdomain"/>
    <property type="match status" value="2"/>
</dbReference>
<evidence type="ECO:0000256" key="3">
    <source>
        <dbReference type="ARBA" id="ARBA00022598"/>
    </source>
</evidence>
<dbReference type="PROSITE" id="PS01055">
    <property type="entry name" value="DNA_LIGASE_N1"/>
    <property type="match status" value="1"/>
</dbReference>
<protein>
    <recommendedName>
        <fullName evidence="2 13">DNA ligase</fullName>
        <ecNumber evidence="1 13">6.5.1.2</ecNumber>
    </recommendedName>
    <alternativeName>
        <fullName evidence="13">Polydeoxyribonucleotide synthase [NAD(+)]</fullName>
    </alternativeName>
</protein>
<dbReference type="Pfam" id="PF01653">
    <property type="entry name" value="DNA_ligase_aden"/>
    <property type="match status" value="1"/>
</dbReference>
<dbReference type="InterPro" id="IPR018239">
    <property type="entry name" value="DNA_ligase_AS"/>
</dbReference>
<dbReference type="Gene3D" id="3.40.50.10190">
    <property type="entry name" value="BRCT domain"/>
    <property type="match status" value="1"/>
</dbReference>
<dbReference type="PIRSF" id="PIRSF001604">
    <property type="entry name" value="LigA"/>
    <property type="match status" value="1"/>
</dbReference>
<dbReference type="GO" id="GO:0006281">
    <property type="term" value="P:DNA repair"/>
    <property type="evidence" value="ECO:0007669"/>
    <property type="project" value="UniProtKB-KW"/>
</dbReference>
<dbReference type="GO" id="GO:0046872">
    <property type="term" value="F:metal ion binding"/>
    <property type="evidence" value="ECO:0007669"/>
    <property type="project" value="UniProtKB-KW"/>
</dbReference>
<evidence type="ECO:0000256" key="5">
    <source>
        <dbReference type="ARBA" id="ARBA00022723"/>
    </source>
</evidence>
<dbReference type="SMART" id="SM00532">
    <property type="entry name" value="LIGANc"/>
    <property type="match status" value="1"/>
</dbReference>
<dbReference type="Pfam" id="PF03119">
    <property type="entry name" value="DNA_ligase_ZBD"/>
    <property type="match status" value="1"/>
</dbReference>
<evidence type="ECO:0000256" key="4">
    <source>
        <dbReference type="ARBA" id="ARBA00022705"/>
    </source>
</evidence>
<dbReference type="HAMAP" id="MF_01588">
    <property type="entry name" value="DNA_ligase_A"/>
    <property type="match status" value="1"/>
</dbReference>
<gene>
    <name evidence="13 15" type="primary">ligA</name>
    <name evidence="15" type="ORF">FYJ24_02915</name>
</gene>
<comment type="similarity">
    <text evidence="12 13">Belongs to the NAD-dependent DNA ligase family. LigA subfamily.</text>
</comment>
<dbReference type="SUPFAM" id="SSF50249">
    <property type="entry name" value="Nucleic acid-binding proteins"/>
    <property type="match status" value="1"/>
</dbReference>
<dbReference type="AlphaFoldDB" id="A0A6N7W664"/>
<dbReference type="GO" id="GO:0005829">
    <property type="term" value="C:cytosol"/>
    <property type="evidence" value="ECO:0007669"/>
    <property type="project" value="TreeGrafter"/>
</dbReference>
<keyword evidence="7 13" id="KW-0862">Zinc</keyword>
<reference evidence="15 16" key="1">
    <citation type="submission" date="2019-08" db="EMBL/GenBank/DDBJ databases">
        <title>In-depth cultivation of the pig gut microbiome towards novel bacterial diversity and tailored functional studies.</title>
        <authorList>
            <person name="Wylensek D."/>
            <person name="Hitch T.C.A."/>
            <person name="Clavel T."/>
        </authorList>
    </citation>
    <scope>NUCLEOTIDE SEQUENCE [LARGE SCALE GENOMIC DNA]</scope>
    <source>
        <strain evidence="15 16">WB03_NA08</strain>
    </source>
</reference>
<dbReference type="RefSeq" id="WP_154543448.1">
    <property type="nucleotide sequence ID" value="NZ_VULO01000003.1"/>
</dbReference>
<comment type="catalytic activity">
    <reaction evidence="11 13">
        <text>NAD(+) + (deoxyribonucleotide)n-3'-hydroxyl + 5'-phospho-(deoxyribonucleotide)m = (deoxyribonucleotide)n+m + AMP + beta-nicotinamide D-nucleotide.</text>
        <dbReference type="EC" id="6.5.1.2"/>
    </reaction>
</comment>
<comment type="caution">
    <text evidence="15">The sequence shown here is derived from an EMBL/GenBank/DDBJ whole genome shotgun (WGS) entry which is preliminary data.</text>
</comment>
<dbReference type="NCBIfam" id="NF005932">
    <property type="entry name" value="PRK07956.1"/>
    <property type="match status" value="1"/>
</dbReference>
<proteinExistence type="inferred from homology"/>
<dbReference type="CDD" id="cd17748">
    <property type="entry name" value="BRCT_DNA_ligase_like"/>
    <property type="match status" value="1"/>
</dbReference>
<keyword evidence="16" id="KW-1185">Reference proteome</keyword>
<keyword evidence="5 13" id="KW-0479">Metal-binding</keyword>
<sequence length="760" mass="83225">MDASQILSLADAAVRWRELTDLIEAARHDYYDRDQPRMADAEYDAYYRELQELEAAFPQLASQDSPTATVGGQASAVFTPVPHRQQMMSLDDVFSMDEVEQWYRRMHDAFPGEDLDFTAEVKVDGLAVNLTYDHGVLVQASTRGDGFVGEDVTANVLTIASIPTRLQGTGHPAVLNVRGEVFFMLSDFATVNREREDNDERPFVNPRNAAAGSLRQKDPAITASRPLSMVAHGVGYVEGEDLPQTQMGWYLALKEWGIPVSQHTILVRSFTEIADLIRKKGDERPTMDHEIDGIVLKINDLDKQRQLGATSRTPRWAVAYKYPPVEAFTRLLDIQVQVGRTGRVTPFAVFERVLVAGSHLQHATLHNAKEVRRKGVLIGDKIIVRKAGDVIPEVVGPVIEDRDGTEREFVMPELCPSCGARLRPAKEGDVDLRCPNAAHCPAQLTERIAHLGSRGALDIEGLGIEAAYALTQPEAGREDAVAALAEGHSVTLADGRTVRLDNPEEIPHGERFARAEELLDAPQTPVLNSEKDLFTLTAEDLSQVSVWRPVTRGGTHTGAWEKVRYFWSKSGRPSKTTELMLGQLDTAKTQELWRLMVALSIRHVGPTAARALAARFKSIDAIAQAPLEELTAVDGVGAVIAESIKEWFQVEWHRDIIEGWRGAGVVFQILNEDETPQTLEGMTVVVSGSMPGYDRESAKAAIIARGGKASGSVSKKTSVLVAGPGAGTKLAKAESLGVPVLTEQDFDRLLELGPAALPQS</sequence>
<comment type="cofactor">
    <cofactor evidence="13">
        <name>Mg(2+)</name>
        <dbReference type="ChEBI" id="CHEBI:18420"/>
    </cofactor>
    <cofactor evidence="13">
        <name>Mn(2+)</name>
        <dbReference type="ChEBI" id="CHEBI:29035"/>
    </cofactor>
</comment>
<dbReference type="InterPro" id="IPR004149">
    <property type="entry name" value="Znf_DNAligase_C4"/>
</dbReference>
<dbReference type="Pfam" id="PF12826">
    <property type="entry name" value="HHH_2"/>
    <property type="match status" value="1"/>
</dbReference>
<evidence type="ECO:0000256" key="7">
    <source>
        <dbReference type="ARBA" id="ARBA00022833"/>
    </source>
</evidence>
<feature type="binding site" evidence="13">
    <location>
        <begin position="40"/>
        <end position="44"/>
    </location>
    <ligand>
        <name>NAD(+)</name>
        <dbReference type="ChEBI" id="CHEBI:57540"/>
    </ligand>
</feature>
<dbReference type="GO" id="GO:0006260">
    <property type="term" value="P:DNA replication"/>
    <property type="evidence" value="ECO:0007669"/>
    <property type="project" value="UniProtKB-KW"/>
</dbReference>
<keyword evidence="8 13" id="KW-0460">Magnesium</keyword>
<dbReference type="SMART" id="SM00292">
    <property type="entry name" value="BRCT"/>
    <property type="match status" value="1"/>
</dbReference>
<evidence type="ECO:0000256" key="2">
    <source>
        <dbReference type="ARBA" id="ARBA00013308"/>
    </source>
</evidence>
<evidence type="ECO:0000256" key="1">
    <source>
        <dbReference type="ARBA" id="ARBA00012722"/>
    </source>
</evidence>
<dbReference type="Gene3D" id="6.20.10.30">
    <property type="match status" value="1"/>
</dbReference>
<keyword evidence="10 13" id="KW-0234">DNA repair</keyword>
<evidence type="ECO:0000256" key="10">
    <source>
        <dbReference type="ARBA" id="ARBA00023204"/>
    </source>
</evidence>
<accession>A0A6N7W664</accession>
<dbReference type="InterPro" id="IPR013840">
    <property type="entry name" value="DNAligase_N"/>
</dbReference>
<dbReference type="NCBIfam" id="TIGR00575">
    <property type="entry name" value="dnlj"/>
    <property type="match status" value="1"/>
</dbReference>
<feature type="binding site" evidence="13">
    <location>
        <position position="418"/>
    </location>
    <ligand>
        <name>Zn(2+)</name>
        <dbReference type="ChEBI" id="CHEBI:29105"/>
    </ligand>
</feature>
<feature type="binding site" evidence="13">
    <location>
        <position position="143"/>
    </location>
    <ligand>
        <name>NAD(+)</name>
        <dbReference type="ChEBI" id="CHEBI:57540"/>
    </ligand>
</feature>
<name>A0A6N7W664_9ACTO</name>
<dbReference type="SUPFAM" id="SSF52113">
    <property type="entry name" value="BRCT domain"/>
    <property type="match status" value="1"/>
</dbReference>
<dbReference type="CDD" id="cd00114">
    <property type="entry name" value="LIGANc"/>
    <property type="match status" value="1"/>
</dbReference>
<feature type="binding site" evidence="13">
    <location>
        <position position="321"/>
    </location>
    <ligand>
        <name>NAD(+)</name>
        <dbReference type="ChEBI" id="CHEBI:57540"/>
    </ligand>
</feature>
<dbReference type="InterPro" id="IPR001357">
    <property type="entry name" value="BRCT_dom"/>
</dbReference>
<dbReference type="InterPro" id="IPR013839">
    <property type="entry name" value="DNAligase_adenylation"/>
</dbReference>